<dbReference type="GO" id="GO:0043531">
    <property type="term" value="F:ADP binding"/>
    <property type="evidence" value="ECO:0007669"/>
    <property type="project" value="InterPro"/>
</dbReference>
<dbReference type="OrthoDB" id="646178at2759"/>
<keyword evidence="4" id="KW-0547">Nucleotide-binding</keyword>
<dbReference type="InterPro" id="IPR042197">
    <property type="entry name" value="Apaf_helical"/>
</dbReference>
<organism evidence="10 11">
    <name type="scientific">Olea europaea subsp. europaea</name>
    <dbReference type="NCBI Taxonomy" id="158383"/>
    <lineage>
        <taxon>Eukaryota</taxon>
        <taxon>Viridiplantae</taxon>
        <taxon>Streptophyta</taxon>
        <taxon>Embryophyta</taxon>
        <taxon>Tracheophyta</taxon>
        <taxon>Spermatophyta</taxon>
        <taxon>Magnoliopsida</taxon>
        <taxon>eudicotyledons</taxon>
        <taxon>Gunneridae</taxon>
        <taxon>Pentapetalae</taxon>
        <taxon>asterids</taxon>
        <taxon>lamiids</taxon>
        <taxon>Lamiales</taxon>
        <taxon>Oleaceae</taxon>
        <taxon>Oleeae</taxon>
        <taxon>Olea</taxon>
    </lineage>
</organism>
<dbReference type="Gene3D" id="3.40.50.300">
    <property type="entry name" value="P-loop containing nucleotide triphosphate hydrolases"/>
    <property type="match status" value="1"/>
</dbReference>
<sequence>MIDATVTFILENLKELIASNSKQISEVNDKVKSLSNDLDFFKGFIKDATDNPIEYENMKELEKQIRDAVFKAEDIVDQYVIEATQYKSSSVFKKIKHPLDHPTKLLNLAQEIEPMKATVNMIYERKMFGAGARQDGEGSNTGKKPKVPIVEEDHVVGFDDDAKYIINLLTGESEDLEILSIVGMPGIGKTTLAKMIFCDPIIEFEFYRRAWVYCSQDCNRKEVFLAILDQITKVTDEMRNMSEENLAQKISGSLEKDKYLIVLDDVWKSYDWYNLRVAFPKNKKKSRILLTSRYTSLGRIANRKLKPHDLRFLDVDESWKLLQRKALGLEECPLELIKLGKQIAAECHGLPLALVVIGGILLEKGTERSIWEDVSKNVKKYMDEMDPGKRIYNFISWSFNHLPYHLKACFMYFGMLPEDHRISAKKLIRLWIAEGFLQQKGEIKLENIAEDYLEDLVNRNLVMVEKWRSSGKIKTCYVHDVIHEFCKKKAIDENFHHEIKRSDYLSSNGAFKMYRRLSIPPQYLNNISRKQFGSHVRSFLCLSNDEITLTLAKISSIPKTFKLLRVLD</sequence>
<dbReference type="Gene3D" id="1.10.8.430">
    <property type="entry name" value="Helical domain of apoptotic protease-activating factors"/>
    <property type="match status" value="1"/>
</dbReference>
<dbReference type="GO" id="GO:0098542">
    <property type="term" value="P:defense response to other organism"/>
    <property type="evidence" value="ECO:0007669"/>
    <property type="project" value="TreeGrafter"/>
</dbReference>
<dbReference type="FunFam" id="3.40.50.300:FF:001091">
    <property type="entry name" value="Probable disease resistance protein At1g61300"/>
    <property type="match status" value="1"/>
</dbReference>
<evidence type="ECO:0000256" key="3">
    <source>
        <dbReference type="ARBA" id="ARBA00022737"/>
    </source>
</evidence>
<evidence type="ECO:0000259" key="8">
    <source>
        <dbReference type="Pfam" id="PF18052"/>
    </source>
</evidence>
<dbReference type="PRINTS" id="PR00364">
    <property type="entry name" value="DISEASERSIST"/>
</dbReference>
<accession>A0A8S0PW44</accession>
<evidence type="ECO:0000256" key="5">
    <source>
        <dbReference type="ARBA" id="ARBA00022821"/>
    </source>
</evidence>
<dbReference type="Gene3D" id="1.20.5.4130">
    <property type="match status" value="1"/>
</dbReference>
<evidence type="ECO:0000313" key="10">
    <source>
        <dbReference type="EMBL" id="CAA2957834.1"/>
    </source>
</evidence>
<feature type="domain" description="Disease resistance protein winged helix" evidence="9">
    <location>
        <begin position="416"/>
        <end position="485"/>
    </location>
</feature>
<keyword evidence="3" id="KW-0677">Repeat</keyword>
<evidence type="ECO:0000256" key="2">
    <source>
        <dbReference type="ARBA" id="ARBA00022614"/>
    </source>
</evidence>
<name>A0A8S0PW44_OLEEU</name>
<evidence type="ECO:0000256" key="6">
    <source>
        <dbReference type="ARBA" id="ARBA00022840"/>
    </source>
</evidence>
<dbReference type="EMBL" id="CACTIH010000240">
    <property type="protein sequence ID" value="CAA2957834.1"/>
    <property type="molecule type" value="Genomic_DNA"/>
</dbReference>
<dbReference type="InterPro" id="IPR044974">
    <property type="entry name" value="Disease_R_plants"/>
</dbReference>
<dbReference type="InterPro" id="IPR041118">
    <property type="entry name" value="Rx_N"/>
</dbReference>
<dbReference type="GO" id="GO:0005524">
    <property type="term" value="F:ATP binding"/>
    <property type="evidence" value="ECO:0007669"/>
    <property type="project" value="UniProtKB-KW"/>
</dbReference>
<dbReference type="GO" id="GO:0051607">
    <property type="term" value="P:defense response to virus"/>
    <property type="evidence" value="ECO:0007669"/>
    <property type="project" value="UniProtKB-ARBA"/>
</dbReference>
<dbReference type="Pfam" id="PF23559">
    <property type="entry name" value="WHD_DRP"/>
    <property type="match status" value="1"/>
</dbReference>
<comment type="caution">
    <text evidence="10">The sequence shown here is derived from an EMBL/GenBank/DDBJ whole genome shotgun (WGS) entry which is preliminary data.</text>
</comment>
<dbReference type="PANTHER" id="PTHR23155:SF1193">
    <property type="entry name" value="DISEASE RESISTANCE PROTEIN RPP13-RELATED"/>
    <property type="match status" value="1"/>
</dbReference>
<keyword evidence="6" id="KW-0067">ATP-binding</keyword>
<dbReference type="Gene3D" id="1.10.10.10">
    <property type="entry name" value="Winged helix-like DNA-binding domain superfamily/Winged helix DNA-binding domain"/>
    <property type="match status" value="1"/>
</dbReference>
<dbReference type="InterPro" id="IPR027417">
    <property type="entry name" value="P-loop_NTPase"/>
</dbReference>
<dbReference type="FunFam" id="1.10.10.10:FF:000322">
    <property type="entry name" value="Probable disease resistance protein At1g63360"/>
    <property type="match status" value="1"/>
</dbReference>
<keyword evidence="5" id="KW-0611">Plant defense</keyword>
<evidence type="ECO:0000313" key="11">
    <source>
        <dbReference type="Proteomes" id="UP000594638"/>
    </source>
</evidence>
<feature type="domain" description="Disease resistance N-terminal" evidence="8">
    <location>
        <begin position="6"/>
        <end position="93"/>
    </location>
</feature>
<dbReference type="InterPro" id="IPR036388">
    <property type="entry name" value="WH-like_DNA-bd_sf"/>
</dbReference>
<dbReference type="AlphaFoldDB" id="A0A8S0PW44"/>
<feature type="domain" description="NB-ARC" evidence="7">
    <location>
        <begin position="163"/>
        <end position="327"/>
    </location>
</feature>
<dbReference type="InterPro" id="IPR002182">
    <property type="entry name" value="NB-ARC"/>
</dbReference>
<gene>
    <name evidence="10" type="ORF">OLEA9_A118950</name>
</gene>
<evidence type="ECO:0000259" key="9">
    <source>
        <dbReference type="Pfam" id="PF23559"/>
    </source>
</evidence>
<dbReference type="Proteomes" id="UP000594638">
    <property type="component" value="Unassembled WGS sequence"/>
</dbReference>
<dbReference type="PANTHER" id="PTHR23155">
    <property type="entry name" value="DISEASE RESISTANCE PROTEIN RP"/>
    <property type="match status" value="1"/>
</dbReference>
<keyword evidence="11" id="KW-1185">Reference proteome</keyword>
<proteinExistence type="inferred from homology"/>
<feature type="non-terminal residue" evidence="10">
    <location>
        <position position="568"/>
    </location>
</feature>
<keyword evidence="2" id="KW-0433">Leucine-rich repeat</keyword>
<dbReference type="Pfam" id="PF00931">
    <property type="entry name" value="NB-ARC"/>
    <property type="match status" value="1"/>
</dbReference>
<evidence type="ECO:0000256" key="1">
    <source>
        <dbReference type="ARBA" id="ARBA00008894"/>
    </source>
</evidence>
<dbReference type="Pfam" id="PF18052">
    <property type="entry name" value="Rx_N"/>
    <property type="match status" value="1"/>
</dbReference>
<protein>
    <submittedName>
        <fullName evidence="10">Late blight resistance homolog R1B-17</fullName>
    </submittedName>
</protein>
<dbReference type="SUPFAM" id="SSF52540">
    <property type="entry name" value="P-loop containing nucleoside triphosphate hydrolases"/>
    <property type="match status" value="1"/>
</dbReference>
<dbReference type="InterPro" id="IPR038005">
    <property type="entry name" value="RX-like_CC"/>
</dbReference>
<dbReference type="CDD" id="cd14798">
    <property type="entry name" value="RX-CC_like"/>
    <property type="match status" value="1"/>
</dbReference>
<dbReference type="Gramene" id="OE9A118950T1">
    <property type="protein sequence ID" value="OE9A118950C1"/>
    <property type="gene ID" value="OE9A118950"/>
</dbReference>
<comment type="similarity">
    <text evidence="1">Belongs to the disease resistance NB-LRR family.</text>
</comment>
<evidence type="ECO:0000259" key="7">
    <source>
        <dbReference type="Pfam" id="PF00931"/>
    </source>
</evidence>
<reference evidence="10 11" key="1">
    <citation type="submission" date="2019-12" db="EMBL/GenBank/DDBJ databases">
        <authorList>
            <person name="Alioto T."/>
            <person name="Alioto T."/>
            <person name="Gomez Garrido J."/>
        </authorList>
    </citation>
    <scope>NUCLEOTIDE SEQUENCE [LARGE SCALE GENOMIC DNA]</scope>
</reference>
<evidence type="ECO:0000256" key="4">
    <source>
        <dbReference type="ARBA" id="ARBA00022741"/>
    </source>
</evidence>
<dbReference type="InterPro" id="IPR058922">
    <property type="entry name" value="WHD_DRP"/>
</dbReference>